<proteinExistence type="predicted"/>
<dbReference type="EMBL" id="GISG01080405">
    <property type="protein sequence ID" value="MBA4632016.1"/>
    <property type="molecule type" value="Transcribed_RNA"/>
</dbReference>
<reference evidence="1" key="2">
    <citation type="submission" date="2020-07" db="EMBL/GenBank/DDBJ databases">
        <authorList>
            <person name="Vera ALvarez R."/>
            <person name="Arias-Moreno D.M."/>
            <person name="Jimenez-Jacinto V."/>
            <person name="Jimenez-Bremont J.F."/>
            <person name="Swaminathan K."/>
            <person name="Moose S.P."/>
            <person name="Guerrero-Gonzalez M.L."/>
            <person name="Marino-Ramirez L."/>
            <person name="Landsman D."/>
            <person name="Rodriguez-Kessler M."/>
            <person name="Delgado-Sanchez P."/>
        </authorList>
    </citation>
    <scope>NUCLEOTIDE SEQUENCE</scope>
    <source>
        <tissue evidence="1">Cladode</tissue>
    </source>
</reference>
<reference evidence="1" key="1">
    <citation type="journal article" date="2013" name="J. Plant Res.">
        <title>Effect of fungi and light on seed germination of three Opuntia species from semiarid lands of central Mexico.</title>
        <authorList>
            <person name="Delgado-Sanchez P."/>
            <person name="Jimenez-Bremont J.F."/>
            <person name="Guerrero-Gonzalez Mde L."/>
            <person name="Flores J."/>
        </authorList>
    </citation>
    <scope>NUCLEOTIDE SEQUENCE</scope>
    <source>
        <tissue evidence="1">Cladode</tissue>
    </source>
</reference>
<evidence type="ECO:0000313" key="1">
    <source>
        <dbReference type="EMBL" id="MBA4632016.1"/>
    </source>
</evidence>
<organism evidence="1">
    <name type="scientific">Opuntia streptacantha</name>
    <name type="common">Prickly pear cactus</name>
    <name type="synonym">Opuntia cardona</name>
    <dbReference type="NCBI Taxonomy" id="393608"/>
    <lineage>
        <taxon>Eukaryota</taxon>
        <taxon>Viridiplantae</taxon>
        <taxon>Streptophyta</taxon>
        <taxon>Embryophyta</taxon>
        <taxon>Tracheophyta</taxon>
        <taxon>Spermatophyta</taxon>
        <taxon>Magnoliopsida</taxon>
        <taxon>eudicotyledons</taxon>
        <taxon>Gunneridae</taxon>
        <taxon>Pentapetalae</taxon>
        <taxon>Caryophyllales</taxon>
        <taxon>Cactineae</taxon>
        <taxon>Cactaceae</taxon>
        <taxon>Opuntioideae</taxon>
        <taxon>Opuntia</taxon>
    </lineage>
</organism>
<sequence length="105" mass="11421">MMESFLRGDGIKEELLGTPLRPRLKMYPVKLKLLPMSKLHCSAQCIKAMPAPAPALAQTPAALAQVPAAVYDSAESDSSRFQLNPEASRGSLFNPLCNLHKFVTP</sequence>
<dbReference type="AlphaFoldDB" id="A0A7C8Z1H1"/>
<protein>
    <submittedName>
        <fullName evidence="1">Uncharacterized protein</fullName>
    </submittedName>
</protein>
<dbReference type="EMBL" id="GISG01080403">
    <property type="protein sequence ID" value="MBA4632015.1"/>
    <property type="molecule type" value="Transcribed_RNA"/>
</dbReference>
<name>A0A7C8Z1H1_OPUST</name>
<accession>A0A7C8Z1H1</accession>